<name>A0A7S3C0H2_9EUKA</name>
<organism evidence="1">
    <name type="scientific">Haptolina ericina</name>
    <dbReference type="NCBI Taxonomy" id="156174"/>
    <lineage>
        <taxon>Eukaryota</taxon>
        <taxon>Haptista</taxon>
        <taxon>Haptophyta</taxon>
        <taxon>Prymnesiophyceae</taxon>
        <taxon>Prymnesiales</taxon>
        <taxon>Prymnesiaceae</taxon>
        <taxon>Haptolina</taxon>
    </lineage>
</organism>
<protein>
    <submittedName>
        <fullName evidence="1">Uncharacterized protein</fullName>
    </submittedName>
</protein>
<sequence>MLRSKYFFECGCEACALRNGALERSEVRRGRMAELHALLLTSPTGTADLVSELLRLLGDEGLPLVWAKAGIILSIVQLKDGGHLRAAAQLASRGAEISLEALGDDSSVYIKLASLTQAFGEAADAADEAVGCDRSGAGVGT</sequence>
<proteinExistence type="predicted"/>
<dbReference type="AlphaFoldDB" id="A0A7S3C0H2"/>
<gene>
    <name evidence="1" type="ORF">HERI1096_LOCUS38443</name>
</gene>
<evidence type="ECO:0000313" key="1">
    <source>
        <dbReference type="EMBL" id="CAE0150462.1"/>
    </source>
</evidence>
<accession>A0A7S3C0H2</accession>
<reference evidence="1" key="1">
    <citation type="submission" date="2021-01" db="EMBL/GenBank/DDBJ databases">
        <authorList>
            <person name="Corre E."/>
            <person name="Pelletier E."/>
            <person name="Niang G."/>
            <person name="Scheremetjew M."/>
            <person name="Finn R."/>
            <person name="Kale V."/>
            <person name="Holt S."/>
            <person name="Cochrane G."/>
            <person name="Meng A."/>
            <person name="Brown T."/>
            <person name="Cohen L."/>
        </authorList>
    </citation>
    <scope>NUCLEOTIDE SEQUENCE</scope>
    <source>
        <strain evidence="1">CCMP281</strain>
    </source>
</reference>
<dbReference type="EMBL" id="HBHX01069609">
    <property type="protein sequence ID" value="CAE0150462.1"/>
    <property type="molecule type" value="Transcribed_RNA"/>
</dbReference>